<proteinExistence type="inferred from homology"/>
<dbReference type="EMBL" id="CP033116">
    <property type="protein sequence ID" value="QFY56671.1"/>
    <property type="molecule type" value="Genomic_DNA"/>
</dbReference>
<keyword evidence="7" id="KW-1185">Reference proteome</keyword>
<dbReference type="SMART" id="SM00062">
    <property type="entry name" value="PBPb"/>
    <property type="match status" value="1"/>
</dbReference>
<evidence type="ECO:0000313" key="6">
    <source>
        <dbReference type="Proteomes" id="UP000243750"/>
    </source>
</evidence>
<dbReference type="EMBL" id="NWMT01000214">
    <property type="protein sequence ID" value="PCC98314.1"/>
    <property type="molecule type" value="Genomic_DNA"/>
</dbReference>
<evidence type="ECO:0000259" key="3">
    <source>
        <dbReference type="SMART" id="SM00062"/>
    </source>
</evidence>
<dbReference type="Pfam" id="PF00497">
    <property type="entry name" value="SBP_bac_3"/>
    <property type="match status" value="1"/>
</dbReference>
<accession>A0AA91Z561</accession>
<dbReference type="Proteomes" id="UP000344571">
    <property type="component" value="Chromosome"/>
</dbReference>
<name>A0AA91Z561_9GAMM</name>
<reference evidence="5 7" key="2">
    <citation type="submission" date="2018-10" db="EMBL/GenBank/DDBJ databases">
        <title>Complete genome sequence of Pseudomonas pelagia strain Kongs-67.</title>
        <authorList>
            <person name="Sinha R.K."/>
            <person name="Krishnan K."/>
        </authorList>
    </citation>
    <scope>NUCLEOTIDE SEQUENCE [LARGE SCALE GENOMIC DNA]</scope>
    <source>
        <strain evidence="5 7">Kongs-67</strain>
    </source>
</reference>
<evidence type="ECO:0000313" key="4">
    <source>
        <dbReference type="EMBL" id="PCC98314.1"/>
    </source>
</evidence>
<evidence type="ECO:0000313" key="7">
    <source>
        <dbReference type="Proteomes" id="UP000344571"/>
    </source>
</evidence>
<sequence>MQTSALGAQVDRQGRTTSQVTARCIRFLCFYGALSLAGLNCAIGHAAPQVLTIATSELPPYISKDPQNSFLTELLQEIAKEMGVSIELRFMPWPRCELAVESLQAWATMPYVPTQEREEKFLFSQPLYAKRTVLFYYSKVESDIPKNFTDLGELSRYRLGGVRGYYYESIFSAAGLPLALASSEELNFRKIHAGRVDLVPAVETVGWDIIRRTFSEEDQAYFGTLDSTLDVGYNYLMTSRNYPQTELLLERFNQALNTLQLNGVYRTIAAKYGVLAGD</sequence>
<evidence type="ECO:0000256" key="2">
    <source>
        <dbReference type="ARBA" id="ARBA00022729"/>
    </source>
</evidence>
<dbReference type="AlphaFoldDB" id="A0AA91Z561"/>
<feature type="domain" description="Solute-binding protein family 3/N-terminal" evidence="3">
    <location>
        <begin position="50"/>
        <end position="276"/>
    </location>
</feature>
<evidence type="ECO:0000313" key="5">
    <source>
        <dbReference type="EMBL" id="QFY56671.1"/>
    </source>
</evidence>
<evidence type="ECO:0000256" key="1">
    <source>
        <dbReference type="ARBA" id="ARBA00010333"/>
    </source>
</evidence>
<protein>
    <submittedName>
        <fullName evidence="4">ABC transporter substrate-binding protein</fullName>
    </submittedName>
</protein>
<dbReference type="RefSeq" id="WP_096347571.1">
    <property type="nucleotide sequence ID" value="NZ_CP033116.1"/>
</dbReference>
<gene>
    <name evidence="4" type="ORF">CO192_16135</name>
    <name evidence="5" type="ORF">EAO82_09980</name>
</gene>
<dbReference type="InterPro" id="IPR001638">
    <property type="entry name" value="Solute-binding_3/MltF_N"/>
</dbReference>
<dbReference type="SUPFAM" id="SSF53850">
    <property type="entry name" value="Periplasmic binding protein-like II"/>
    <property type="match status" value="1"/>
</dbReference>
<dbReference type="PANTHER" id="PTHR35936">
    <property type="entry name" value="MEMBRANE-BOUND LYTIC MUREIN TRANSGLYCOSYLASE F"/>
    <property type="match status" value="1"/>
</dbReference>
<organism evidence="4 6">
    <name type="scientific">Halopseudomonas pelagia</name>
    <dbReference type="NCBI Taxonomy" id="553151"/>
    <lineage>
        <taxon>Bacteria</taxon>
        <taxon>Pseudomonadati</taxon>
        <taxon>Pseudomonadota</taxon>
        <taxon>Gammaproteobacteria</taxon>
        <taxon>Pseudomonadales</taxon>
        <taxon>Pseudomonadaceae</taxon>
        <taxon>Halopseudomonas</taxon>
    </lineage>
</organism>
<dbReference type="Gene3D" id="3.40.190.10">
    <property type="entry name" value="Periplasmic binding protein-like II"/>
    <property type="match status" value="2"/>
</dbReference>
<dbReference type="PANTHER" id="PTHR35936:SF25">
    <property type="entry name" value="ABC TRANSPORTER SUBSTRATE-BINDING PROTEIN"/>
    <property type="match status" value="1"/>
</dbReference>
<comment type="similarity">
    <text evidence="1">Belongs to the bacterial solute-binding protein 3 family.</text>
</comment>
<keyword evidence="2" id="KW-0732">Signal</keyword>
<reference evidence="4 6" key="1">
    <citation type="submission" date="2017-09" db="EMBL/GenBank/DDBJ databases">
        <title>Bacterial and phytoplankton interrelationship in Kongsfjorden, an Arctic fjord.</title>
        <authorList>
            <person name="Sinha R."/>
            <person name="Krishnan K."/>
        </authorList>
    </citation>
    <scope>NUCLEOTIDE SEQUENCE [LARGE SCALE GENOMIC DNA]</scope>
    <source>
        <strain evidence="4 6">58</strain>
    </source>
</reference>
<dbReference type="Proteomes" id="UP000243750">
    <property type="component" value="Unassembled WGS sequence"/>
</dbReference>